<evidence type="ECO:0000256" key="3">
    <source>
        <dbReference type="ARBA" id="ARBA00022989"/>
    </source>
</evidence>
<protein>
    <recommendedName>
        <fullName evidence="8">Steroid 5-alpha reductase C-terminal domain-containing protein</fullName>
    </recommendedName>
</protein>
<dbReference type="GO" id="GO:0016740">
    <property type="term" value="F:transferase activity"/>
    <property type="evidence" value="ECO:0007669"/>
    <property type="project" value="UniProtKB-ARBA"/>
</dbReference>
<name>A0A1F6A550_9BACT</name>
<evidence type="ECO:0000256" key="1">
    <source>
        <dbReference type="ARBA" id="ARBA00004127"/>
    </source>
</evidence>
<dbReference type="PANTHER" id="PTHR12714:SF9">
    <property type="entry name" value="PROTEIN-S-ISOPRENYLCYSTEINE O-METHYLTRANSFERASE"/>
    <property type="match status" value="1"/>
</dbReference>
<keyword evidence="4 5" id="KW-0472">Membrane</keyword>
<dbReference type="PANTHER" id="PTHR12714">
    <property type="entry name" value="PROTEIN-S ISOPRENYLCYSTEINE O-METHYLTRANSFERASE"/>
    <property type="match status" value="1"/>
</dbReference>
<evidence type="ECO:0000313" key="6">
    <source>
        <dbReference type="EMBL" id="OGG19855.1"/>
    </source>
</evidence>
<reference evidence="6 7" key="1">
    <citation type="journal article" date="2016" name="Nat. Commun.">
        <title>Thousands of microbial genomes shed light on interconnected biogeochemical processes in an aquifer system.</title>
        <authorList>
            <person name="Anantharaman K."/>
            <person name="Brown C.T."/>
            <person name="Hug L.A."/>
            <person name="Sharon I."/>
            <person name="Castelle C.J."/>
            <person name="Probst A.J."/>
            <person name="Thomas B.C."/>
            <person name="Singh A."/>
            <person name="Wilkins M.J."/>
            <person name="Karaoz U."/>
            <person name="Brodie E.L."/>
            <person name="Williams K.H."/>
            <person name="Hubbard S.S."/>
            <person name="Banfield J.F."/>
        </authorList>
    </citation>
    <scope>NUCLEOTIDE SEQUENCE [LARGE SCALE GENOMIC DNA]</scope>
</reference>
<evidence type="ECO:0000256" key="5">
    <source>
        <dbReference type="SAM" id="Phobius"/>
    </source>
</evidence>
<comment type="subcellular location">
    <subcellularLocation>
        <location evidence="1">Endomembrane system</location>
        <topology evidence="1">Multi-pass membrane protein</topology>
    </subcellularLocation>
</comment>
<dbReference type="STRING" id="1798384.A3D03_00330"/>
<dbReference type="AlphaFoldDB" id="A0A1F6A550"/>
<dbReference type="Gene3D" id="1.20.120.1630">
    <property type="match status" value="1"/>
</dbReference>
<keyword evidence="2 5" id="KW-0812">Transmembrane</keyword>
<keyword evidence="3 5" id="KW-1133">Transmembrane helix</keyword>
<dbReference type="Proteomes" id="UP000177092">
    <property type="component" value="Unassembled WGS sequence"/>
</dbReference>
<dbReference type="EMBL" id="MFJN01000068">
    <property type="protein sequence ID" value="OGG19855.1"/>
    <property type="molecule type" value="Genomic_DNA"/>
</dbReference>
<dbReference type="Pfam" id="PF04191">
    <property type="entry name" value="PEMT"/>
    <property type="match status" value="1"/>
</dbReference>
<feature type="transmembrane region" description="Helical" evidence="5">
    <location>
        <begin position="65"/>
        <end position="85"/>
    </location>
</feature>
<evidence type="ECO:0000313" key="7">
    <source>
        <dbReference type="Proteomes" id="UP000177092"/>
    </source>
</evidence>
<dbReference type="GO" id="GO:0012505">
    <property type="term" value="C:endomembrane system"/>
    <property type="evidence" value="ECO:0007669"/>
    <property type="project" value="UniProtKB-SubCell"/>
</dbReference>
<feature type="transmembrane region" description="Helical" evidence="5">
    <location>
        <begin position="36"/>
        <end position="58"/>
    </location>
</feature>
<feature type="transmembrane region" description="Helical" evidence="5">
    <location>
        <begin position="120"/>
        <end position="153"/>
    </location>
</feature>
<organism evidence="6 7">
    <name type="scientific">Candidatus Gottesmanbacteria bacterium RIFCSPHIGHO2_02_FULL_40_13</name>
    <dbReference type="NCBI Taxonomy" id="1798384"/>
    <lineage>
        <taxon>Bacteria</taxon>
        <taxon>Candidatus Gottesmaniibacteriota</taxon>
    </lineage>
</organism>
<evidence type="ECO:0000256" key="2">
    <source>
        <dbReference type="ARBA" id="ARBA00022692"/>
    </source>
</evidence>
<evidence type="ECO:0000256" key="4">
    <source>
        <dbReference type="ARBA" id="ARBA00023136"/>
    </source>
</evidence>
<accession>A0A1F6A550</accession>
<evidence type="ECO:0008006" key="8">
    <source>
        <dbReference type="Google" id="ProtNLM"/>
    </source>
</evidence>
<proteinExistence type="predicted"/>
<gene>
    <name evidence="6" type="ORF">A3D03_00330</name>
</gene>
<sequence>MKIFLILTLLCISSIWLYKSPYGFKGWLKNIFSCQGIIPFCFEILLILQVLGIVNVYFRDFSSGNILVPMGLVTFLMGTILAVWAKLTMGSSWGRPAQHDLSIQKQLVRTGPFAFSRNPIYVGLLLLFLGFEMVLQSYLIVLIIPLFLMVYFAVKKEEKLLEKYFGKEYLEFKKKVPRFLIFI</sequence>
<dbReference type="InterPro" id="IPR007318">
    <property type="entry name" value="Phopholipid_MeTrfase"/>
</dbReference>
<comment type="caution">
    <text evidence="6">The sequence shown here is derived from an EMBL/GenBank/DDBJ whole genome shotgun (WGS) entry which is preliminary data.</text>
</comment>